<evidence type="ECO:0000256" key="12">
    <source>
        <dbReference type="ARBA" id="ARBA00023180"/>
    </source>
</evidence>
<evidence type="ECO:0000256" key="10">
    <source>
        <dbReference type="ARBA" id="ARBA00023157"/>
    </source>
</evidence>
<evidence type="ECO:0000256" key="5">
    <source>
        <dbReference type="ARBA" id="ARBA00022692"/>
    </source>
</evidence>
<dbReference type="Pfam" id="PF24479">
    <property type="entry name" value="PSI_PlexinA-B"/>
    <property type="match status" value="1"/>
</dbReference>
<feature type="domain" description="Sema" evidence="17">
    <location>
        <begin position="12"/>
        <end position="480"/>
    </location>
</feature>
<evidence type="ECO:0000256" key="13">
    <source>
        <dbReference type="PROSITE-ProRule" id="PRU00352"/>
    </source>
</evidence>
<name>A0A8C8FIP0_ONCTS</name>
<dbReference type="InterPro" id="IPR008936">
    <property type="entry name" value="Rho_GTPase_activation_prot"/>
</dbReference>
<feature type="compositionally biased region" description="Low complexity" evidence="14">
    <location>
        <begin position="748"/>
        <end position="761"/>
    </location>
</feature>
<dbReference type="SMART" id="SM00423">
    <property type="entry name" value="PSI"/>
    <property type="match status" value="3"/>
</dbReference>
<keyword evidence="6 16" id="KW-0732">Signal</keyword>
<evidence type="ECO:0000256" key="11">
    <source>
        <dbReference type="ARBA" id="ARBA00023170"/>
    </source>
</evidence>
<dbReference type="InterPro" id="IPR013548">
    <property type="entry name" value="Plexin_cytoplasmic_RasGAP_dom"/>
</dbReference>
<dbReference type="PANTHER" id="PTHR22625:SF59">
    <property type="entry name" value="PLEXIN-B1 ISOFORM X1"/>
    <property type="match status" value="1"/>
</dbReference>
<feature type="transmembrane region" description="Helical" evidence="15">
    <location>
        <begin position="1514"/>
        <end position="1534"/>
    </location>
</feature>
<dbReference type="FunFam" id="3.10.20.90:FF:000120">
    <property type="entry name" value="Plexin b1a"/>
    <property type="match status" value="1"/>
</dbReference>
<dbReference type="InterPro" id="IPR014756">
    <property type="entry name" value="Ig_E-set"/>
</dbReference>
<feature type="compositionally biased region" description="Polar residues" evidence="14">
    <location>
        <begin position="907"/>
        <end position="919"/>
    </location>
</feature>
<dbReference type="CDD" id="cd12793">
    <property type="entry name" value="RasGAP_plexin_B1"/>
    <property type="match status" value="1"/>
</dbReference>
<evidence type="ECO:0000256" key="4">
    <source>
        <dbReference type="ARBA" id="ARBA00022553"/>
    </source>
</evidence>
<dbReference type="InterPro" id="IPR046800">
    <property type="entry name" value="Plexin_RBD"/>
</dbReference>
<dbReference type="InterPro" id="IPR031148">
    <property type="entry name" value="Plexin"/>
</dbReference>
<sequence length="2120" mass="234208">MPLGMSLISALLVFLLVTTTCSLAVCTYPRFSRNDTSFEHLVLHPDPSIGTVYVGARDHLFQLDGMDGLRLEQEERTGPVTDSKECLPPVTEANCPQARHTSNHNKLLLVDPSAMELITCGNVHQGTCQKRSLTSVKEVLFSTERPVDTQYVAANDPGVSTVGLVVGPRGGERAVLYVGRGYTSSHPPISTRHLAHEPVFSYDETAKLAVAGRLSEYDHHFVAAFARHGHVYFLFYRRDIKAVTREYRTYAARVCLDDSSYYSYVEVPLVCHSSSTSSPERNYNLLQAAQVGQGGGREGEKLLGLFSTRASSSNGPSDDSALCVYALDELDRHIDSTRDLCYTQDGRVEGGGEVAYIEYEVKSSCANLPTNTLKAYPCGSDHTPSPMASRVPIEAEALLDSPSARLTAVAVSVRAGHTIAFLGDSKGNLHKVFLGSGGRVEKYSSILIQPNSPISSDLLLDQMETHIYIMTSTMVEKRPVAECGDHLDCQSCLSAREPYCGWCVLEGRCGQRSQCSRGALQGQWLWSFDQQQQCLSIQSLSLYNISLGVETDIAVSVKGLPSLVEGEEYKCFYQDVESPANVTDTGVTCSTPDSRRLPLIGQGEDSVTVPLSLRFLNVTVAAWEFTFFDCGVVQQLSGGMPCRGCVSSRWGCNWCIHQHFCTPNTSCDEGVTIYNKHVSPPTVISQCSYRTASWNVLYLLTSLFRFLKPPTAAKQSDTVTPTVLAAPTLPYTEVSVRTTPPVPASTDVPLATPPTTAEPTAVPTTLSQTIATTTFSTTLATQAMTALEVTTSLQAGAIAEETKVEGYGDGSLPRTTGGTEQTTVTRVELLDWPEALEMFPSSTAGLTGLTGMEPSSPDTTSTISSVVPLLVDLPTGSDRDEIPLAPFQSTASPSWTGEWDKGEGETETNMDPATSSATVPSGVDEPNQPSQSFTLTPDPESESSPDYQSDSFALLVSGPGLPLPVADCPCVEKVQGSSLLPVNVERKITLVGRHLHLFQDEGLDYECVLTIEGRSVVVDAYVETEDTQPSLYFITCQLHQYAYTAFAEEYDAVINVRRRDTFQIDSADDLHVTLFNCSVGRSDCSRCRMADQKYGCVWCGGARSRCSYRDSCAGEIKQSCPAPVIHFIAPHKGPKAGGSALTVMGQSLKTGHLSEVTSYISVTFSHQIKQWFTVVSALCERIQNSFVSFLNKSPVTFCSGSCDIWFNSFSSSSEVKDDQITCMTGGSNRTGAHGITVRFGRAERHLEGDIYYYTSDPNVTMATPSKSFLSGGRLIRVSGQNLDVVQEPRIRVTVSPLESLSPRKNRRTRRSSRDGESRVRRREIPLKRQRRIVPEPDCPEDMLCAFETRCAVSSSSLMLCPTPAVGTEAHSARVKVDFLLDNLHFDFSAVGSGVFSYELNPILIPLNQNDPSKPYQHKPGSIISVEGENLDLAIFKEEVVALIGDGVCSVKTLTHNHLYCEPPSQQPSVMASKKQEGMDSLPEFTVQMGNLNFSLGRVQYDTQVQSTFPLEAQVGLGVGASIVALIVLIIVLIYRRKSKQAVRDYKKVQIQLENLETSVRDRCKKEFTDLMTEMMDCSSDLVGSGIPFLDYRAYAERIFFPGHRESPLRRDLDVPECRRQTVEQGLVQLSNLLNSKLFLTTFIHTLEVQRTFSPRDRAYVASLLTVALHGKLEYFTDILKTLLNDLVVQYMTENHVSVLAIKHQVDKGPVDVVTGKAKYTLNDNRLLREDVDYKTLTLNVLMPATGNGGMPQTAPAKVLDCDTITQVKEKLLEQAWKSMSFSQRPHTDSLHLEWRAGTAGHLILSDEDLTSVVQGSWKRLNTLQHYKVPDGATVALVPRNTKHIHNDSHDYIPGEKTPMLDDGDEGGVKLWHLVKANEEPDLPKHRRGSLRERERAKAIPEIYLTRLLSMKGTLQKFVDDLFTVILSTNQPVPMAVKYFFDLLDEQALQHNITDSETIHIWKTNSLPLRFWINILKNPQFIFDVQASDHVDAVLSVIAQTFMDSCTIAEHKLGRDSPINKLLYARDIPRYKQMVERYYADIRQTISASDQEMNSALAELSRNYAGEVNYLVALHELYKYINKYYDQIITALEEDSTAQKMQLGYRLQQISAAVENKVTDL</sequence>
<dbReference type="InterPro" id="IPR057533">
    <property type="entry name" value="PSI_Plexin-B"/>
</dbReference>
<dbReference type="InterPro" id="IPR002165">
    <property type="entry name" value="Plexin_repeat"/>
</dbReference>
<dbReference type="FunFam" id="1.10.506.10:FF:000012">
    <property type="entry name" value="Plexin B1"/>
    <property type="match status" value="1"/>
</dbReference>
<evidence type="ECO:0000313" key="18">
    <source>
        <dbReference type="Ensembl" id="ENSOTSP00005035624.1"/>
    </source>
</evidence>
<organism evidence="18 19">
    <name type="scientific">Oncorhynchus tshawytscha</name>
    <name type="common">Chinook salmon</name>
    <name type="synonym">Salmo tshawytscha</name>
    <dbReference type="NCBI Taxonomy" id="74940"/>
    <lineage>
        <taxon>Eukaryota</taxon>
        <taxon>Metazoa</taxon>
        <taxon>Chordata</taxon>
        <taxon>Craniata</taxon>
        <taxon>Vertebrata</taxon>
        <taxon>Euteleostomi</taxon>
        <taxon>Actinopterygii</taxon>
        <taxon>Neopterygii</taxon>
        <taxon>Teleostei</taxon>
        <taxon>Protacanthopterygii</taxon>
        <taxon>Salmoniformes</taxon>
        <taxon>Salmonidae</taxon>
        <taxon>Salmoninae</taxon>
        <taxon>Oncorhynchus</taxon>
    </lineage>
</organism>
<dbReference type="SUPFAM" id="SSF48350">
    <property type="entry name" value="GTPase activation domain, GAP"/>
    <property type="match status" value="1"/>
</dbReference>
<dbReference type="SMART" id="SM00630">
    <property type="entry name" value="Sema"/>
    <property type="match status" value="1"/>
</dbReference>
<dbReference type="GO" id="GO:0005886">
    <property type="term" value="C:plasma membrane"/>
    <property type="evidence" value="ECO:0007669"/>
    <property type="project" value="UniProtKB-SubCell"/>
</dbReference>
<dbReference type="Pfam" id="PF01437">
    <property type="entry name" value="PSI"/>
    <property type="match status" value="1"/>
</dbReference>
<dbReference type="PANTHER" id="PTHR22625">
    <property type="entry name" value="PLEXIN"/>
    <property type="match status" value="1"/>
</dbReference>
<dbReference type="Pfam" id="PF01403">
    <property type="entry name" value="Sema"/>
    <property type="match status" value="1"/>
</dbReference>
<dbReference type="SMART" id="SM00429">
    <property type="entry name" value="IPT"/>
    <property type="match status" value="2"/>
</dbReference>
<reference evidence="18" key="1">
    <citation type="submission" date="2025-08" db="UniProtKB">
        <authorList>
            <consortium name="Ensembl"/>
        </authorList>
    </citation>
    <scope>IDENTIFICATION</scope>
</reference>
<keyword evidence="5 15" id="KW-0812">Transmembrane</keyword>
<feature type="chain" id="PRO_5034300909" description="Sema domain-containing protein" evidence="16">
    <location>
        <begin position="25"/>
        <end position="2120"/>
    </location>
</feature>
<dbReference type="GO" id="GO:0008360">
    <property type="term" value="P:regulation of cell shape"/>
    <property type="evidence" value="ECO:0007669"/>
    <property type="project" value="TreeGrafter"/>
</dbReference>
<dbReference type="Gene3D" id="2.60.40.10">
    <property type="entry name" value="Immunoglobulins"/>
    <property type="match status" value="2"/>
</dbReference>
<evidence type="ECO:0000256" key="6">
    <source>
        <dbReference type="ARBA" id="ARBA00022729"/>
    </source>
</evidence>
<reference evidence="18" key="2">
    <citation type="submission" date="2025-09" db="UniProtKB">
        <authorList>
            <consortium name="Ensembl"/>
        </authorList>
    </citation>
    <scope>IDENTIFICATION</scope>
</reference>
<feature type="signal peptide" evidence="16">
    <location>
        <begin position="1"/>
        <end position="24"/>
    </location>
</feature>
<evidence type="ECO:0000256" key="1">
    <source>
        <dbReference type="ARBA" id="ARBA00004251"/>
    </source>
</evidence>
<dbReference type="GO" id="GO:0030334">
    <property type="term" value="P:regulation of cell migration"/>
    <property type="evidence" value="ECO:0007669"/>
    <property type="project" value="TreeGrafter"/>
</dbReference>
<evidence type="ECO:0000256" key="7">
    <source>
        <dbReference type="ARBA" id="ARBA00022737"/>
    </source>
</evidence>
<dbReference type="GO" id="GO:0050772">
    <property type="term" value="P:positive regulation of axonogenesis"/>
    <property type="evidence" value="ECO:0007669"/>
    <property type="project" value="TreeGrafter"/>
</dbReference>
<dbReference type="FunFam" id="2.130.10.10:FF:000126">
    <property type="entry name" value="Plexin B1"/>
    <property type="match status" value="1"/>
</dbReference>
<keyword evidence="8 15" id="KW-1133">Transmembrane helix</keyword>
<dbReference type="Gene3D" id="1.10.506.10">
    <property type="entry name" value="GTPase Activation - p120gap, domain 1"/>
    <property type="match status" value="2"/>
</dbReference>
<dbReference type="GO" id="GO:0048675">
    <property type="term" value="P:axon extension"/>
    <property type="evidence" value="ECO:0007669"/>
    <property type="project" value="TreeGrafter"/>
</dbReference>
<dbReference type="Gene3D" id="3.10.20.90">
    <property type="entry name" value="Phosphatidylinositol 3-kinase Catalytic Subunit, Chain A, domain 1"/>
    <property type="match status" value="1"/>
</dbReference>
<dbReference type="InterPro" id="IPR013783">
    <property type="entry name" value="Ig-like_fold"/>
</dbReference>
<keyword evidence="11" id="KW-0675">Receptor</keyword>
<gene>
    <name evidence="18" type="primary">plxnb1a</name>
</gene>
<keyword evidence="4" id="KW-0597">Phosphoprotein</keyword>
<keyword evidence="7" id="KW-0677">Repeat</keyword>
<dbReference type="InterPro" id="IPR036352">
    <property type="entry name" value="Semap_dom_sf"/>
</dbReference>
<dbReference type="Pfam" id="PF20170">
    <property type="entry name" value="Plexin_RBD"/>
    <property type="match status" value="1"/>
</dbReference>
<dbReference type="FunFam" id="2.60.40.10:FF:000131">
    <property type="entry name" value="Plexin A2"/>
    <property type="match status" value="1"/>
</dbReference>
<dbReference type="InterPro" id="IPR041362">
    <property type="entry name" value="TIG2_plexin"/>
</dbReference>
<keyword evidence="3" id="KW-1003">Cell membrane</keyword>
<dbReference type="Pfam" id="PF24317">
    <property type="entry name" value="PSI_Plexin-B"/>
    <property type="match status" value="1"/>
</dbReference>
<dbReference type="GO" id="GO:0017154">
    <property type="term" value="F:semaphorin receptor activity"/>
    <property type="evidence" value="ECO:0007669"/>
    <property type="project" value="InterPro"/>
</dbReference>
<dbReference type="SUPFAM" id="SSF81296">
    <property type="entry name" value="E set domains"/>
    <property type="match status" value="2"/>
</dbReference>
<evidence type="ECO:0000256" key="14">
    <source>
        <dbReference type="SAM" id="MobiDB-lite"/>
    </source>
</evidence>
<dbReference type="InterPro" id="IPR041019">
    <property type="entry name" value="TIG1_plexin"/>
</dbReference>
<keyword evidence="19" id="KW-1185">Reference proteome</keyword>
<proteinExistence type="inferred from homology"/>
<keyword evidence="9 15" id="KW-0472">Membrane</keyword>
<dbReference type="InterPro" id="IPR016201">
    <property type="entry name" value="PSI"/>
</dbReference>
<comment type="caution">
    <text evidence="13">Lacks conserved residue(s) required for the propagation of feature annotation.</text>
</comment>
<keyword evidence="10" id="KW-1015">Disulfide bond</keyword>
<comment type="similarity">
    <text evidence="2">Belongs to the plexin family.</text>
</comment>
<feature type="region of interest" description="Disordered" evidence="14">
    <location>
        <begin position="877"/>
        <end position="951"/>
    </location>
</feature>
<dbReference type="InterPro" id="IPR015943">
    <property type="entry name" value="WD40/YVTN_repeat-like_dom_sf"/>
</dbReference>
<accession>A0A8C8FIP0</accession>
<feature type="compositionally biased region" description="Polar residues" evidence="14">
    <location>
        <begin position="942"/>
        <end position="951"/>
    </location>
</feature>
<evidence type="ECO:0000259" key="17">
    <source>
        <dbReference type="PROSITE" id="PS51004"/>
    </source>
</evidence>
<comment type="subcellular location">
    <subcellularLocation>
        <location evidence="1">Cell membrane</location>
        <topology evidence="1">Single-pass type I membrane protein</topology>
    </subcellularLocation>
</comment>
<evidence type="ECO:0000256" key="8">
    <source>
        <dbReference type="ARBA" id="ARBA00022989"/>
    </source>
</evidence>
<feature type="region of interest" description="Disordered" evidence="14">
    <location>
        <begin position="736"/>
        <end position="761"/>
    </location>
</feature>
<evidence type="ECO:0000256" key="16">
    <source>
        <dbReference type="SAM" id="SignalP"/>
    </source>
</evidence>
<dbReference type="GeneTree" id="ENSGT01150000286928"/>
<evidence type="ECO:0000256" key="15">
    <source>
        <dbReference type="SAM" id="Phobius"/>
    </source>
</evidence>
<dbReference type="Pfam" id="PF08337">
    <property type="entry name" value="Plexin_cytopl"/>
    <property type="match status" value="2"/>
</dbReference>
<dbReference type="GO" id="GO:0002116">
    <property type="term" value="C:semaphorin receptor complex"/>
    <property type="evidence" value="ECO:0007669"/>
    <property type="project" value="TreeGrafter"/>
</dbReference>
<dbReference type="SUPFAM" id="SSF101912">
    <property type="entry name" value="Sema domain"/>
    <property type="match status" value="1"/>
</dbReference>
<dbReference type="GO" id="GO:0007411">
    <property type="term" value="P:axon guidance"/>
    <property type="evidence" value="ECO:0007669"/>
    <property type="project" value="UniProtKB-ARBA"/>
</dbReference>
<evidence type="ECO:0000256" key="3">
    <source>
        <dbReference type="ARBA" id="ARBA00022475"/>
    </source>
</evidence>
<dbReference type="InterPro" id="IPR002909">
    <property type="entry name" value="IPT_dom"/>
</dbReference>
<dbReference type="Proteomes" id="UP000694402">
    <property type="component" value="Unassembled WGS sequence"/>
</dbReference>
<feature type="region of interest" description="Disordered" evidence="14">
    <location>
        <begin position="1296"/>
        <end position="1323"/>
    </location>
</feature>
<protein>
    <recommendedName>
        <fullName evidence="17">Sema domain-containing protein</fullName>
    </recommendedName>
</protein>
<dbReference type="GO" id="GO:0007162">
    <property type="term" value="P:negative regulation of cell adhesion"/>
    <property type="evidence" value="ECO:0007669"/>
    <property type="project" value="TreeGrafter"/>
</dbReference>
<dbReference type="InterPro" id="IPR001627">
    <property type="entry name" value="Semap_dom"/>
</dbReference>
<dbReference type="Pfam" id="PF01833">
    <property type="entry name" value="TIG"/>
    <property type="match status" value="1"/>
</dbReference>
<dbReference type="PROSITE" id="PS51004">
    <property type="entry name" value="SEMA"/>
    <property type="match status" value="1"/>
</dbReference>
<evidence type="ECO:0000256" key="9">
    <source>
        <dbReference type="ARBA" id="ARBA00023136"/>
    </source>
</evidence>
<dbReference type="Pfam" id="PF17960">
    <property type="entry name" value="TIG_plexin"/>
    <property type="match status" value="1"/>
</dbReference>
<feature type="compositionally biased region" description="Basic and acidic residues" evidence="14">
    <location>
        <begin position="1311"/>
        <end position="1323"/>
    </location>
</feature>
<dbReference type="Ensembl" id="ENSOTST00005038681.2">
    <property type="protein sequence ID" value="ENSOTSP00005035624.1"/>
    <property type="gene ID" value="ENSOTSG00005013976.2"/>
</dbReference>
<dbReference type="SUPFAM" id="SSF103575">
    <property type="entry name" value="Plexin repeat"/>
    <property type="match status" value="1"/>
</dbReference>
<dbReference type="Gene3D" id="2.130.10.10">
    <property type="entry name" value="YVTN repeat-like/Quinoprotein amine dehydrogenase"/>
    <property type="match status" value="1"/>
</dbReference>
<evidence type="ECO:0000313" key="19">
    <source>
        <dbReference type="Proteomes" id="UP000694402"/>
    </source>
</evidence>
<dbReference type="Pfam" id="PF18020">
    <property type="entry name" value="TIG_2"/>
    <property type="match status" value="1"/>
</dbReference>
<evidence type="ECO:0000256" key="2">
    <source>
        <dbReference type="ARBA" id="ARBA00010297"/>
    </source>
</evidence>
<keyword evidence="12" id="KW-0325">Glycoprotein</keyword>